<feature type="signal peptide" evidence="1">
    <location>
        <begin position="1"/>
        <end position="28"/>
    </location>
</feature>
<dbReference type="Pfam" id="PF12048">
    <property type="entry name" value="DUF3530"/>
    <property type="match status" value="2"/>
</dbReference>
<dbReference type="Gene3D" id="3.40.50.1820">
    <property type="entry name" value="alpha/beta hydrolase"/>
    <property type="match status" value="1"/>
</dbReference>
<evidence type="ECO:0000313" key="2">
    <source>
        <dbReference type="EMBL" id="MCS3902113.1"/>
    </source>
</evidence>
<dbReference type="AlphaFoldDB" id="A0AAE3HKI0"/>
<gene>
    <name evidence="2" type="ORF">J2T55_000105</name>
</gene>
<dbReference type="SUPFAM" id="SSF53474">
    <property type="entry name" value="alpha/beta-Hydrolases"/>
    <property type="match status" value="1"/>
</dbReference>
<accession>A0AAE3HKI0</accession>
<proteinExistence type="predicted"/>
<dbReference type="InterPro" id="IPR022529">
    <property type="entry name" value="DUF3530"/>
</dbReference>
<dbReference type="RefSeq" id="WP_259053451.1">
    <property type="nucleotide sequence ID" value="NZ_JANUCT010000001.1"/>
</dbReference>
<dbReference type="InterPro" id="IPR029058">
    <property type="entry name" value="AB_hydrolase_fold"/>
</dbReference>
<reference evidence="2" key="1">
    <citation type="submission" date="2022-08" db="EMBL/GenBank/DDBJ databases">
        <title>Genomic Encyclopedia of Type Strains, Phase III (KMG-III): the genomes of soil and plant-associated and newly described type strains.</title>
        <authorList>
            <person name="Whitman W."/>
        </authorList>
    </citation>
    <scope>NUCLEOTIDE SEQUENCE</scope>
    <source>
        <strain evidence="2">HMT 1</strain>
    </source>
</reference>
<organism evidence="2 3">
    <name type="scientific">Methylohalomonas lacus</name>
    <dbReference type="NCBI Taxonomy" id="398773"/>
    <lineage>
        <taxon>Bacteria</taxon>
        <taxon>Pseudomonadati</taxon>
        <taxon>Pseudomonadota</taxon>
        <taxon>Gammaproteobacteria</taxon>
        <taxon>Methylohalomonadales</taxon>
        <taxon>Methylohalomonadaceae</taxon>
        <taxon>Methylohalomonas</taxon>
    </lineage>
</organism>
<name>A0AAE3HKI0_9GAMM</name>
<comment type="caution">
    <text evidence="2">The sequence shown here is derived from an EMBL/GenBank/DDBJ whole genome shotgun (WGS) entry which is preliminary data.</text>
</comment>
<sequence length="280" mass="30018">MLLSGRLLALLRLFVLACSLLQAPGGFAASEREQQLAERLAAQTGSGEQVWLTAGDEPFLALHNAVLGALPRRAVLLVHNMGGHADWPEVIAPLRRGLTELGWSTLSLQMPLLAAGALADDYGRTLPAAGRRIDSGIDYLRDQGYGQVVLLGYGFGASQALAYLAENDTADGLILVGILAREFLQPAPDLPELLGRLDQPVLDVYGRNDFPEVIERAQARRRAATGAYSQRAVAGADHYFTGREQRLLAVLGNWLNETFAVAGDTSYDGQADGSASRLPD</sequence>
<dbReference type="Proteomes" id="UP001204445">
    <property type="component" value="Unassembled WGS sequence"/>
</dbReference>
<evidence type="ECO:0000313" key="3">
    <source>
        <dbReference type="Proteomes" id="UP001204445"/>
    </source>
</evidence>
<keyword evidence="3" id="KW-1185">Reference proteome</keyword>
<dbReference type="EMBL" id="JANUCT010000001">
    <property type="protein sequence ID" value="MCS3902113.1"/>
    <property type="molecule type" value="Genomic_DNA"/>
</dbReference>
<feature type="chain" id="PRO_5042076238" evidence="1">
    <location>
        <begin position="29"/>
        <end position="280"/>
    </location>
</feature>
<keyword evidence="1" id="KW-0732">Signal</keyword>
<protein>
    <submittedName>
        <fullName evidence="2">Pimeloyl-ACP methyl ester carboxylesterase</fullName>
    </submittedName>
</protein>
<evidence type="ECO:0000256" key="1">
    <source>
        <dbReference type="SAM" id="SignalP"/>
    </source>
</evidence>